<sequence>MQPKTVHGFANTLTFGGLVQKNKYGQSKQRIGIVAGRRKLAGPLVYREDFKINGFDHLPTLDGNRRFQREKRASELEGSDSWTLRNKLLVGGGGFLVILVCTAICLWCFCRRKNRKPRKLNGTPSGNDENKRLLSNQNVVHNLQDADLSSAPSTDDGEQKSAPIRKGQLANVVQQLASTEDGFKSEYDELRGRETAKYEYSQNESNKPKNRFKNILPYDHSLVVLTDGMGSDYINASYITGYNGRKRAYIATQGPLESTIGDFWRMIWQEESTEIIMLANLIENKKKKCSKYWPDETKKALHGTITVHNVKECKEPLQYTVRHFELTQEGTEEKKHVRQYHYTAWGDMSDITSATPIWEILKQMRLERKKSLDEEIADIAPIVVHCSAGCGRTGTVITLDVMRQMMKRDKQVDIFNFINQMRTERMVTVQVVTQYRFVYESLLIYMRLKRTNFPRNKFVEKLGVWSIPGEDNSMSALQKQFQLLKFLHPELQDTKETKAGLQPENKNKNRDMGIIPDDINRPLLQTRVEDDETSTNYINACFFNGYTKKSLFMATQAPLESTYTDFWRMLFDYKAETVVAFHGNDRTVYPNYWPSDSAELGPFAIENKGEEKVTDYLTIRDFELKKVTKGSEKNTKNVRNIRQFCINNFVDLEKDQQSALLIDLITQRINPRQAENNNARMAVHCEFGVGLSAIFIALYVAIDMLGLENQVDVFTIVKQMRMWRHNMLDTFDKYQQINEAVKYYIENPPPVPGGESSDEDADQSIYVNMT</sequence>
<dbReference type="PROSITE" id="PS50055">
    <property type="entry name" value="TYR_PHOSPHATASE_PTP"/>
    <property type="match status" value="2"/>
</dbReference>
<dbReference type="SUPFAM" id="SSF52799">
    <property type="entry name" value="(Phosphotyrosine protein) phosphatases II"/>
    <property type="match status" value="2"/>
</dbReference>
<dbReference type="InterPro" id="IPR000242">
    <property type="entry name" value="PTP_cat"/>
</dbReference>
<protein>
    <recommendedName>
        <fullName evidence="1">protein-tyrosine-phosphatase</fullName>
        <ecNumber evidence="1">3.1.3.48</ecNumber>
    </recommendedName>
</protein>
<dbReference type="AlphaFoldDB" id="A0A2G8KK81"/>
<dbReference type="InterPro" id="IPR000387">
    <property type="entry name" value="Tyr_Pase_dom"/>
</dbReference>
<dbReference type="InterPro" id="IPR050348">
    <property type="entry name" value="Protein-Tyr_Phosphatase"/>
</dbReference>
<evidence type="ECO:0000313" key="9">
    <source>
        <dbReference type="EMBL" id="PIK48412.1"/>
    </source>
</evidence>
<dbReference type="Gene3D" id="3.90.190.10">
    <property type="entry name" value="Protein tyrosine phosphatase superfamily"/>
    <property type="match status" value="2"/>
</dbReference>
<dbReference type="EC" id="3.1.3.48" evidence="1"/>
<dbReference type="CDD" id="cd00047">
    <property type="entry name" value="PTPc"/>
    <property type="match status" value="2"/>
</dbReference>
<keyword evidence="2" id="KW-0378">Hydrolase</keyword>
<dbReference type="OrthoDB" id="6144703at2759"/>
<evidence type="ECO:0000256" key="1">
    <source>
        <dbReference type="ARBA" id="ARBA00013064"/>
    </source>
</evidence>
<dbReference type="InterPro" id="IPR016130">
    <property type="entry name" value="Tyr_Pase_AS"/>
</dbReference>
<dbReference type="GO" id="GO:0004725">
    <property type="term" value="F:protein tyrosine phosphatase activity"/>
    <property type="evidence" value="ECO:0007669"/>
    <property type="project" value="UniProtKB-EC"/>
</dbReference>
<name>A0A2G8KK81_STIJA</name>
<dbReference type="SMART" id="SM00404">
    <property type="entry name" value="PTPc_motif"/>
    <property type="match status" value="2"/>
</dbReference>
<proteinExistence type="predicted"/>
<dbReference type="InterPro" id="IPR029021">
    <property type="entry name" value="Prot-tyrosine_phosphatase-like"/>
</dbReference>
<dbReference type="FunFam" id="3.90.190.10:FF:000102">
    <property type="entry name" value="Receptor-type tyrosine-protein phosphatase"/>
    <property type="match status" value="1"/>
</dbReference>
<feature type="region of interest" description="Disordered" evidence="5">
    <location>
        <begin position="748"/>
        <end position="770"/>
    </location>
</feature>
<comment type="catalytic activity">
    <reaction evidence="4">
        <text>O-phospho-L-tyrosyl-[protein] + H2O = L-tyrosyl-[protein] + phosphate</text>
        <dbReference type="Rhea" id="RHEA:10684"/>
        <dbReference type="Rhea" id="RHEA-COMP:10136"/>
        <dbReference type="Rhea" id="RHEA-COMP:20101"/>
        <dbReference type="ChEBI" id="CHEBI:15377"/>
        <dbReference type="ChEBI" id="CHEBI:43474"/>
        <dbReference type="ChEBI" id="CHEBI:46858"/>
        <dbReference type="ChEBI" id="CHEBI:61978"/>
        <dbReference type="EC" id="3.1.3.48"/>
    </reaction>
</comment>
<dbReference type="EMBL" id="MRZV01000523">
    <property type="protein sequence ID" value="PIK48412.1"/>
    <property type="molecule type" value="Genomic_DNA"/>
</dbReference>
<dbReference type="SMART" id="SM00194">
    <property type="entry name" value="PTPc"/>
    <property type="match status" value="2"/>
</dbReference>
<keyword evidence="6" id="KW-0472">Membrane</keyword>
<evidence type="ECO:0000256" key="6">
    <source>
        <dbReference type="SAM" id="Phobius"/>
    </source>
</evidence>
<comment type="caution">
    <text evidence="9">The sequence shown here is derived from an EMBL/GenBank/DDBJ whole genome shotgun (WGS) entry which is preliminary data.</text>
</comment>
<dbReference type="STRING" id="307972.A0A2G8KK81"/>
<evidence type="ECO:0000256" key="5">
    <source>
        <dbReference type="SAM" id="MobiDB-lite"/>
    </source>
</evidence>
<dbReference type="PRINTS" id="PR00700">
    <property type="entry name" value="PRTYPHPHTASE"/>
</dbReference>
<dbReference type="PANTHER" id="PTHR19134">
    <property type="entry name" value="RECEPTOR-TYPE TYROSINE-PROTEIN PHOSPHATASE"/>
    <property type="match status" value="1"/>
</dbReference>
<dbReference type="PROSITE" id="PS50056">
    <property type="entry name" value="TYR_PHOSPHATASE_2"/>
    <property type="match status" value="2"/>
</dbReference>
<feature type="domain" description="Tyrosine-protein phosphatase" evidence="7">
    <location>
        <begin position="183"/>
        <end position="445"/>
    </location>
</feature>
<reference evidence="9 10" key="1">
    <citation type="journal article" date="2017" name="PLoS Biol.">
        <title>The sea cucumber genome provides insights into morphological evolution and visceral regeneration.</title>
        <authorList>
            <person name="Zhang X."/>
            <person name="Sun L."/>
            <person name="Yuan J."/>
            <person name="Sun Y."/>
            <person name="Gao Y."/>
            <person name="Zhang L."/>
            <person name="Li S."/>
            <person name="Dai H."/>
            <person name="Hamel J.F."/>
            <person name="Liu C."/>
            <person name="Yu Y."/>
            <person name="Liu S."/>
            <person name="Lin W."/>
            <person name="Guo K."/>
            <person name="Jin S."/>
            <person name="Xu P."/>
            <person name="Storey K.B."/>
            <person name="Huan P."/>
            <person name="Zhang T."/>
            <person name="Zhou Y."/>
            <person name="Zhang J."/>
            <person name="Lin C."/>
            <person name="Li X."/>
            <person name="Xing L."/>
            <person name="Huo D."/>
            <person name="Sun M."/>
            <person name="Wang L."/>
            <person name="Mercier A."/>
            <person name="Li F."/>
            <person name="Yang H."/>
            <person name="Xiang J."/>
        </authorList>
    </citation>
    <scope>NUCLEOTIDE SEQUENCE [LARGE SCALE GENOMIC DNA]</scope>
    <source>
        <strain evidence="9">Shaxun</strain>
        <tissue evidence="9">Muscle</tissue>
    </source>
</reference>
<dbReference type="Pfam" id="PF00102">
    <property type="entry name" value="Y_phosphatase"/>
    <property type="match status" value="2"/>
</dbReference>
<dbReference type="PROSITE" id="PS00383">
    <property type="entry name" value="TYR_PHOSPHATASE_1"/>
    <property type="match status" value="1"/>
</dbReference>
<dbReference type="PANTHER" id="PTHR19134:SF449">
    <property type="entry name" value="TYROSINE-PROTEIN PHOSPHATASE 1"/>
    <property type="match status" value="1"/>
</dbReference>
<dbReference type="Proteomes" id="UP000230750">
    <property type="component" value="Unassembled WGS sequence"/>
</dbReference>
<evidence type="ECO:0000313" key="10">
    <source>
        <dbReference type="Proteomes" id="UP000230750"/>
    </source>
</evidence>
<dbReference type="InterPro" id="IPR003595">
    <property type="entry name" value="Tyr_Pase_cat"/>
</dbReference>
<evidence type="ECO:0000259" key="8">
    <source>
        <dbReference type="PROSITE" id="PS50056"/>
    </source>
</evidence>
<keyword evidence="6" id="KW-0812">Transmembrane</keyword>
<keyword evidence="10" id="KW-1185">Reference proteome</keyword>
<keyword evidence="6" id="KW-1133">Transmembrane helix</keyword>
<accession>A0A2G8KK81</accession>
<keyword evidence="3" id="KW-0904">Protein phosphatase</keyword>
<feature type="transmembrane region" description="Helical" evidence="6">
    <location>
        <begin position="88"/>
        <end position="110"/>
    </location>
</feature>
<feature type="domain" description="Tyrosine-protein phosphatase" evidence="7">
    <location>
        <begin position="477"/>
        <end position="744"/>
    </location>
</feature>
<evidence type="ECO:0000256" key="3">
    <source>
        <dbReference type="ARBA" id="ARBA00022912"/>
    </source>
</evidence>
<evidence type="ECO:0000256" key="2">
    <source>
        <dbReference type="ARBA" id="ARBA00022801"/>
    </source>
</evidence>
<keyword evidence="9" id="KW-0675">Receptor</keyword>
<organism evidence="9 10">
    <name type="scientific">Stichopus japonicus</name>
    <name type="common">Sea cucumber</name>
    <dbReference type="NCBI Taxonomy" id="307972"/>
    <lineage>
        <taxon>Eukaryota</taxon>
        <taxon>Metazoa</taxon>
        <taxon>Echinodermata</taxon>
        <taxon>Eleutherozoa</taxon>
        <taxon>Echinozoa</taxon>
        <taxon>Holothuroidea</taxon>
        <taxon>Aspidochirotacea</taxon>
        <taxon>Aspidochirotida</taxon>
        <taxon>Stichopodidae</taxon>
        <taxon>Apostichopus</taxon>
    </lineage>
</organism>
<evidence type="ECO:0000259" key="7">
    <source>
        <dbReference type="PROSITE" id="PS50055"/>
    </source>
</evidence>
<evidence type="ECO:0000256" key="4">
    <source>
        <dbReference type="ARBA" id="ARBA00051722"/>
    </source>
</evidence>
<feature type="domain" description="Tyrosine specific protein phosphatases" evidence="8">
    <location>
        <begin position="659"/>
        <end position="735"/>
    </location>
</feature>
<feature type="domain" description="Tyrosine specific protein phosphatases" evidence="8">
    <location>
        <begin position="363"/>
        <end position="436"/>
    </location>
</feature>
<gene>
    <name evidence="9" type="ORF">BSL78_14713</name>
</gene>